<comment type="caution">
    <text evidence="1">The sequence shown here is derived from an EMBL/GenBank/DDBJ whole genome shotgun (WGS) entry which is preliminary data.</text>
</comment>
<evidence type="ECO:0000313" key="1">
    <source>
        <dbReference type="EMBL" id="KDR39217.1"/>
    </source>
</evidence>
<keyword evidence="2" id="KW-1185">Reference proteome</keyword>
<dbReference type="AlphaFoldDB" id="A0A069PFG1"/>
<sequence length="123" mass="13333">MNDEQKAALDLAVLNLKTHGDDQLLRAVQPLIEYYEARALLSDGGKGEAGCSMGVGCDEAGVCYAMAHGQPERCAAPQAECAPRALTDEQIHEIWVKSTAHTISRRVAVEFARAIEQAVREPK</sequence>
<proteinExistence type="predicted"/>
<dbReference type="RefSeq" id="WP_035931450.1">
    <property type="nucleotide sequence ID" value="NZ_CADFFX010000020.1"/>
</dbReference>
<dbReference type="Proteomes" id="UP000027466">
    <property type="component" value="Unassembled WGS sequence"/>
</dbReference>
<reference evidence="1 2" key="1">
    <citation type="submission" date="2014-03" db="EMBL/GenBank/DDBJ databases">
        <title>Draft Genome Sequences of Four Burkholderia Strains.</title>
        <authorList>
            <person name="Liu X.Y."/>
            <person name="Li C.X."/>
            <person name="Xu J.H."/>
        </authorList>
    </citation>
    <scope>NUCLEOTIDE SEQUENCE [LARGE SCALE GENOMIC DNA]</scope>
    <source>
        <strain evidence="1 2">DSM 50014</strain>
    </source>
</reference>
<dbReference type="STRING" id="60547.GCA_000751215_02952"/>
<organism evidence="1 2">
    <name type="scientific">Caballeronia glathei</name>
    <dbReference type="NCBI Taxonomy" id="60547"/>
    <lineage>
        <taxon>Bacteria</taxon>
        <taxon>Pseudomonadati</taxon>
        <taxon>Pseudomonadota</taxon>
        <taxon>Betaproteobacteria</taxon>
        <taxon>Burkholderiales</taxon>
        <taxon>Burkholderiaceae</taxon>
        <taxon>Caballeronia</taxon>
    </lineage>
</organism>
<protein>
    <submittedName>
        <fullName evidence="1">Uncharacterized protein</fullName>
    </submittedName>
</protein>
<evidence type="ECO:0000313" key="2">
    <source>
        <dbReference type="Proteomes" id="UP000027466"/>
    </source>
</evidence>
<dbReference type="EMBL" id="JFHC01000064">
    <property type="protein sequence ID" value="KDR39217.1"/>
    <property type="molecule type" value="Genomic_DNA"/>
</dbReference>
<accession>A0A069PFG1</accession>
<gene>
    <name evidence="1" type="ORF">BG61_34295</name>
</gene>
<name>A0A069PFG1_9BURK</name>